<dbReference type="Gene3D" id="3.40.50.200">
    <property type="entry name" value="Peptidase S8/S53 domain"/>
    <property type="match status" value="1"/>
</dbReference>
<dbReference type="SUPFAM" id="SSF89260">
    <property type="entry name" value="Collagen-binding domain"/>
    <property type="match status" value="1"/>
</dbReference>
<gene>
    <name evidence="14" type="ORF">E2K98_22625</name>
    <name evidence="13" type="ORF">RCG21_04670</name>
</gene>
<dbReference type="PROSITE" id="PS00137">
    <property type="entry name" value="SUBTILASE_HIS"/>
    <property type="match status" value="1"/>
</dbReference>
<evidence type="ECO:0000259" key="12">
    <source>
        <dbReference type="Pfam" id="PF00082"/>
    </source>
</evidence>
<dbReference type="GO" id="GO:0005576">
    <property type="term" value="C:extracellular region"/>
    <property type="evidence" value="ECO:0007669"/>
    <property type="project" value="UniProtKB-SubCell"/>
</dbReference>
<dbReference type="EMBL" id="SMYO01000012">
    <property type="protein sequence ID" value="TDK58647.1"/>
    <property type="molecule type" value="Genomic_DNA"/>
</dbReference>
<dbReference type="InterPro" id="IPR000209">
    <property type="entry name" value="Peptidase_S8/S53_dom"/>
</dbReference>
<evidence type="ECO:0000256" key="2">
    <source>
        <dbReference type="ARBA" id="ARBA00004613"/>
    </source>
</evidence>
<dbReference type="Pfam" id="PF00082">
    <property type="entry name" value="Peptidase_S8"/>
    <property type="match status" value="1"/>
</dbReference>
<evidence type="ECO:0000313" key="14">
    <source>
        <dbReference type="EMBL" id="TDK58647.1"/>
    </source>
</evidence>
<keyword evidence="8" id="KW-0106">Calcium</keyword>
<comment type="subcellular location">
    <subcellularLocation>
        <location evidence="2">Secreted</location>
    </subcellularLocation>
</comment>
<keyword evidence="6 10" id="KW-0378">Hydrolase</keyword>
<dbReference type="PROSITE" id="PS51892">
    <property type="entry name" value="SUBTILASE"/>
    <property type="match status" value="1"/>
</dbReference>
<evidence type="ECO:0000256" key="4">
    <source>
        <dbReference type="ARBA" id="ARBA00022525"/>
    </source>
</evidence>
<evidence type="ECO:0000256" key="1">
    <source>
        <dbReference type="ARBA" id="ARBA00001913"/>
    </source>
</evidence>
<dbReference type="InterPro" id="IPR023828">
    <property type="entry name" value="Peptidase_S8_Ser-AS"/>
</dbReference>
<comment type="cofactor">
    <cofactor evidence="1">
        <name>Ca(2+)</name>
        <dbReference type="ChEBI" id="CHEBI:29108"/>
    </cofactor>
</comment>
<evidence type="ECO:0000313" key="16">
    <source>
        <dbReference type="Proteomes" id="UP001178888"/>
    </source>
</evidence>
<feature type="active site" description="Charge relay system" evidence="9 10">
    <location>
        <position position="202"/>
    </location>
</feature>
<dbReference type="InterPro" id="IPR022398">
    <property type="entry name" value="Peptidase_S8_His-AS"/>
</dbReference>
<feature type="active site" description="Charge relay system" evidence="9 10">
    <location>
        <position position="360"/>
    </location>
</feature>
<dbReference type="PRINTS" id="PR00723">
    <property type="entry name" value="SUBTILISIN"/>
</dbReference>
<dbReference type="GO" id="GO:0004252">
    <property type="term" value="F:serine-type endopeptidase activity"/>
    <property type="evidence" value="ECO:0007669"/>
    <property type="project" value="UniProtKB-UniRule"/>
</dbReference>
<reference evidence="14 15" key="1">
    <citation type="submission" date="2019-03" db="EMBL/GenBank/DDBJ databases">
        <title>Bacillus niacini sp. nov. a Nicotinate-Metabolizing Mesophile Isolated from Soil.</title>
        <authorList>
            <person name="Zhang G."/>
        </authorList>
    </citation>
    <scope>NUCLEOTIDE SEQUENCE [LARGE SCALE GENOMIC DNA]</scope>
    <source>
        <strain evidence="14 15">WN066</strain>
    </source>
</reference>
<dbReference type="InterPro" id="IPR050131">
    <property type="entry name" value="Peptidase_S8_subtilisin-like"/>
</dbReference>
<dbReference type="Gene3D" id="2.60.120.380">
    <property type="match status" value="2"/>
</dbReference>
<evidence type="ECO:0000256" key="8">
    <source>
        <dbReference type="ARBA" id="ARBA00022837"/>
    </source>
</evidence>
<comment type="caution">
    <text evidence="14">The sequence shown here is derived from an EMBL/GenBank/DDBJ whole genome shotgun (WGS) entry which is preliminary data.</text>
</comment>
<dbReference type="PANTHER" id="PTHR43806:SF11">
    <property type="entry name" value="CEREVISIN-RELATED"/>
    <property type="match status" value="1"/>
</dbReference>
<dbReference type="SUPFAM" id="SSF52743">
    <property type="entry name" value="Subtilisin-like"/>
    <property type="match status" value="1"/>
</dbReference>
<evidence type="ECO:0000256" key="5">
    <source>
        <dbReference type="ARBA" id="ARBA00022670"/>
    </source>
</evidence>
<accession>A0A4V3AT74</accession>
<protein>
    <submittedName>
        <fullName evidence="14">Peptidase S8</fullName>
    </submittedName>
    <submittedName>
        <fullName evidence="13">S8 family serine peptidase</fullName>
    </submittedName>
</protein>
<feature type="domain" description="Peptidase S8/S53" evidence="12">
    <location>
        <begin position="162"/>
        <end position="408"/>
    </location>
</feature>
<keyword evidence="16" id="KW-1185">Reference proteome</keyword>
<dbReference type="PANTHER" id="PTHR43806">
    <property type="entry name" value="PEPTIDASE S8"/>
    <property type="match status" value="1"/>
</dbReference>
<dbReference type="InterPro" id="IPR036852">
    <property type="entry name" value="Peptidase_S8/S53_dom_sf"/>
</dbReference>
<dbReference type="RefSeq" id="WP_133338204.1">
    <property type="nucleotide sequence ID" value="NZ_JAVGVR010000001.1"/>
</dbReference>
<organism evidence="14 15">
    <name type="scientific">Bacillus salipaludis</name>
    <dbReference type="NCBI Taxonomy" id="2547811"/>
    <lineage>
        <taxon>Bacteria</taxon>
        <taxon>Bacillati</taxon>
        <taxon>Bacillota</taxon>
        <taxon>Bacilli</taxon>
        <taxon>Bacillales</taxon>
        <taxon>Bacillaceae</taxon>
        <taxon>Bacillus</taxon>
    </lineage>
</organism>
<evidence type="ECO:0000256" key="10">
    <source>
        <dbReference type="PROSITE-ProRule" id="PRU01240"/>
    </source>
</evidence>
<dbReference type="EMBL" id="JAVGVR010000001">
    <property type="protein sequence ID" value="MDQ6595702.1"/>
    <property type="molecule type" value="Genomic_DNA"/>
</dbReference>
<reference evidence="13" key="2">
    <citation type="submission" date="2023-08" db="EMBL/GenBank/DDBJ databases">
        <title>Nitrogen cycling bacteria in agricultural field soils.</title>
        <authorList>
            <person name="Jang J."/>
        </authorList>
    </citation>
    <scope>NUCLEOTIDE SEQUENCE</scope>
    <source>
        <strain evidence="13">PS3-36</strain>
    </source>
</reference>
<dbReference type="Proteomes" id="UP001178888">
    <property type="component" value="Unassembled WGS sequence"/>
</dbReference>
<evidence type="ECO:0000256" key="11">
    <source>
        <dbReference type="RuleBase" id="RU003355"/>
    </source>
</evidence>
<dbReference type="GO" id="GO:0006508">
    <property type="term" value="P:proteolysis"/>
    <property type="evidence" value="ECO:0007669"/>
    <property type="project" value="UniProtKB-KW"/>
</dbReference>
<evidence type="ECO:0000313" key="15">
    <source>
        <dbReference type="Proteomes" id="UP000295132"/>
    </source>
</evidence>
<proteinExistence type="inferred from homology"/>
<dbReference type="AlphaFoldDB" id="A0A4V3AT74"/>
<comment type="similarity">
    <text evidence="3 10 11">Belongs to the peptidase S8 family.</text>
</comment>
<sequence>MKSVWRKLSAIGIGATLMTSTLLTTTVEVSAASKFGTSKALIQQKTKSLKEKLEENKTPLFSEDTLIIKYKQPLLLGEVKGANKNYIIVQNVEKLGYMVVKLLKKDSLQKVTQAFQKNSKVLSVERSVLYKPFSVPSDPKTKDEYYLSMLKIPEAQKLKGKNKITVAVIDTGIDGNHPELKGKVLPAVNEINPMNHGAPDQHGTHVTGIIAAAKGNGIGGYGINPNVKILPIDVFDRDGFITDYTIAQAVLYAANHGAKVINMSLGSPIPSSILGDAVKTAIQKGVTVVAASGNDGTSVPNYPASYEGVIGVGSINKSKHLSYFSSYGPSMDIVAPGEDIYAPFYDYEKKSTFQTLSGTSMASPMVAGAASLLLSKYPKLKPAQVEYILEHTTNDLGAKGYDVKYGKGLVNPAAALKYDIKKLPSFVNTVWTKKEILQNATALSVKKTKSVTGSLTKPRQQKWYQFPVQKGEYIQTVLAGAKQYDYKMTLRVYGEDQSLSIDVNKVQAGKTEGKLIQVPFSGMMAIGVNDINGHYDDSSAKQSTYHLSIKRSAVMPADESTADAPIAVTSLPYTSPQQTLMGENGDDDYFFLKTKNENAAKVVLSGIAGIDTNIQVYSLSVVDEETEKNDENATEDNVPLDQLPPIAAADSKGMGEGETLTFPAQPNTEYLVKVSSKPMLDFADEKGMVLVDKSSEEAQASLEPYTVKIQGKVIPPDEDNSGNTNPDGSLSDYYQSILDGAVSSPVGKTLVGYLQTPDDEDWYGIKPTKTGIYQFSLPKGLEVKPYIEIVHVLNGKDENGKDVVDFDLVGTNMNDANWVSGELSDTIFAGLKKNETYLIHLMGNPMTGGGISLNPYQLSSKLLISNTGDKYEDNDTVPKNLPSSTVHGNFATPNDVDMFYLKGKKSSTYSLLFEGGKPSAALLKKYPKELFSQIYGAAIVYKDVNKNRKIDGADAEMASVMAKGLFEGASNNYGSFKVEKGSNYIVVIIGLTASSSQISLVPYNLSIAPVPTKDEDAKSKVKKNVPSKPLALKKKGSHTLMATGNLNSGVGYGDEDWYVLNVKDKWNGYISVSGGPEIDTVISLYHKGKRVSLADYYAQGQSEVMRVHLKKGKYYIKVKDINGNATIKPYTIKVTK</sequence>
<evidence type="ECO:0000256" key="7">
    <source>
        <dbReference type="ARBA" id="ARBA00022825"/>
    </source>
</evidence>
<evidence type="ECO:0000313" key="13">
    <source>
        <dbReference type="EMBL" id="MDQ6595702.1"/>
    </source>
</evidence>
<feature type="active site" description="Charge relay system" evidence="9 10">
    <location>
        <position position="170"/>
    </location>
</feature>
<keyword evidence="5 10" id="KW-0645">Protease</keyword>
<dbReference type="InterPro" id="IPR015500">
    <property type="entry name" value="Peptidase_S8_subtilisin-rel"/>
</dbReference>
<dbReference type="PROSITE" id="PS00136">
    <property type="entry name" value="SUBTILASE_ASP"/>
    <property type="match status" value="1"/>
</dbReference>
<evidence type="ECO:0000256" key="6">
    <source>
        <dbReference type="ARBA" id="ARBA00022801"/>
    </source>
</evidence>
<dbReference type="InterPro" id="IPR023827">
    <property type="entry name" value="Peptidase_S8_Asp-AS"/>
</dbReference>
<evidence type="ECO:0000256" key="9">
    <source>
        <dbReference type="PIRSR" id="PIRSR615500-1"/>
    </source>
</evidence>
<keyword evidence="4" id="KW-0964">Secreted</keyword>
<evidence type="ECO:0000256" key="3">
    <source>
        <dbReference type="ARBA" id="ARBA00011073"/>
    </source>
</evidence>
<name>A0A4V3AT74_9BACI</name>
<dbReference type="Proteomes" id="UP000295132">
    <property type="component" value="Unassembled WGS sequence"/>
</dbReference>
<dbReference type="PROSITE" id="PS00138">
    <property type="entry name" value="SUBTILASE_SER"/>
    <property type="match status" value="1"/>
</dbReference>
<keyword evidence="7 10" id="KW-0720">Serine protease</keyword>